<dbReference type="AlphaFoldDB" id="A0A9X2CYY9"/>
<reference evidence="5" key="1">
    <citation type="submission" date="2021-11" db="EMBL/GenBank/DDBJ databases">
        <title>Legionella maioricencis sp. nov., a new species isolated from hot water samples in Mallorca.</title>
        <authorList>
            <person name="Crespi S."/>
            <person name="Drasar V."/>
            <person name="Salva-Serra F."/>
            <person name="Jaen-Luchoro D."/>
            <person name="Pineiro-Iglesias B."/>
            <person name="Aliaga F."/>
            <person name="Fernandez-Juarez V."/>
            <person name="Coll G."/>
            <person name="Moore E.R.B."/>
            <person name="Bennasar-Figueras A."/>
        </authorList>
    </citation>
    <scope>NUCLEOTIDE SEQUENCE</scope>
    <source>
        <strain evidence="5">HCPI-6</strain>
    </source>
</reference>
<dbReference type="SMART" id="SM00267">
    <property type="entry name" value="GGDEF"/>
    <property type="match status" value="1"/>
</dbReference>
<feature type="domain" description="GGDEF" evidence="4">
    <location>
        <begin position="266"/>
        <end position="396"/>
    </location>
</feature>
<dbReference type="InterPro" id="IPR032244">
    <property type="entry name" value="LapD_MoxY_N"/>
</dbReference>
<dbReference type="Gene3D" id="3.30.110.200">
    <property type="match status" value="1"/>
</dbReference>
<dbReference type="PROSITE" id="PS50883">
    <property type="entry name" value="EAL"/>
    <property type="match status" value="1"/>
</dbReference>
<dbReference type="GO" id="GO:0007165">
    <property type="term" value="P:signal transduction"/>
    <property type="evidence" value="ECO:0007669"/>
    <property type="project" value="InterPro"/>
</dbReference>
<dbReference type="PANTHER" id="PTHR33121:SF70">
    <property type="entry name" value="SIGNALING PROTEIN YKOW"/>
    <property type="match status" value="1"/>
</dbReference>
<dbReference type="EMBL" id="JAJKBJ010000004">
    <property type="protein sequence ID" value="MCL9683485.1"/>
    <property type="molecule type" value="Genomic_DNA"/>
</dbReference>
<dbReference type="Gene3D" id="6.10.340.10">
    <property type="match status" value="1"/>
</dbReference>
<evidence type="ECO:0000313" key="6">
    <source>
        <dbReference type="Proteomes" id="UP001139721"/>
    </source>
</evidence>
<dbReference type="GO" id="GO:0071111">
    <property type="term" value="F:cyclic-guanylate-specific phosphodiesterase activity"/>
    <property type="evidence" value="ECO:0007669"/>
    <property type="project" value="InterPro"/>
</dbReference>
<dbReference type="PROSITE" id="PS50887">
    <property type="entry name" value="GGDEF"/>
    <property type="match status" value="1"/>
</dbReference>
<dbReference type="Pfam" id="PF00563">
    <property type="entry name" value="EAL"/>
    <property type="match status" value="1"/>
</dbReference>
<dbReference type="SMART" id="SM00052">
    <property type="entry name" value="EAL"/>
    <property type="match status" value="1"/>
</dbReference>
<feature type="domain" description="HAMP" evidence="3">
    <location>
        <begin position="172"/>
        <end position="224"/>
    </location>
</feature>
<dbReference type="SUPFAM" id="SSF141868">
    <property type="entry name" value="EAL domain-like"/>
    <property type="match status" value="1"/>
</dbReference>
<dbReference type="CDD" id="cd01948">
    <property type="entry name" value="EAL"/>
    <property type="match status" value="1"/>
</dbReference>
<dbReference type="Proteomes" id="UP001139721">
    <property type="component" value="Unassembled WGS sequence"/>
</dbReference>
<proteinExistence type="predicted"/>
<name>A0A9X2CYY9_9GAMM</name>
<dbReference type="InterPro" id="IPR001633">
    <property type="entry name" value="EAL_dom"/>
</dbReference>
<dbReference type="Gene3D" id="3.30.70.270">
    <property type="match status" value="1"/>
</dbReference>
<keyword evidence="1" id="KW-0812">Transmembrane</keyword>
<keyword evidence="6" id="KW-1185">Reference proteome</keyword>
<dbReference type="PROSITE" id="PS50885">
    <property type="entry name" value="HAMP"/>
    <property type="match status" value="1"/>
</dbReference>
<evidence type="ECO:0000259" key="4">
    <source>
        <dbReference type="PROSITE" id="PS50887"/>
    </source>
</evidence>
<comment type="caution">
    <text evidence="5">The sequence shown here is derived from an EMBL/GenBank/DDBJ whole genome shotgun (WGS) entry which is preliminary data.</text>
</comment>
<dbReference type="InterPro" id="IPR029787">
    <property type="entry name" value="Nucleotide_cyclase"/>
</dbReference>
<feature type="transmembrane region" description="Helical" evidence="1">
    <location>
        <begin position="7"/>
        <end position="25"/>
    </location>
</feature>
<dbReference type="InterPro" id="IPR035919">
    <property type="entry name" value="EAL_sf"/>
</dbReference>
<keyword evidence="1" id="KW-1133">Transmembrane helix</keyword>
<dbReference type="Pfam" id="PF16448">
    <property type="entry name" value="LapD_MoxY_N"/>
    <property type="match status" value="1"/>
</dbReference>
<dbReference type="InterPro" id="IPR000160">
    <property type="entry name" value="GGDEF_dom"/>
</dbReference>
<dbReference type="CDD" id="cd06225">
    <property type="entry name" value="HAMP"/>
    <property type="match status" value="1"/>
</dbReference>
<dbReference type="InterPro" id="IPR050706">
    <property type="entry name" value="Cyclic-di-GMP_PDE-like"/>
</dbReference>
<organism evidence="5 6">
    <name type="scientific">Legionella maioricensis</name>
    <dbReference type="NCBI Taxonomy" id="2896528"/>
    <lineage>
        <taxon>Bacteria</taxon>
        <taxon>Pseudomonadati</taxon>
        <taxon>Pseudomonadota</taxon>
        <taxon>Gammaproteobacteria</taxon>
        <taxon>Legionellales</taxon>
        <taxon>Legionellaceae</taxon>
        <taxon>Legionella</taxon>
    </lineage>
</organism>
<evidence type="ECO:0000256" key="1">
    <source>
        <dbReference type="SAM" id="Phobius"/>
    </source>
</evidence>
<dbReference type="InterPro" id="IPR042461">
    <property type="entry name" value="LapD_MoxY_peri_C"/>
</dbReference>
<dbReference type="Pfam" id="PF00990">
    <property type="entry name" value="GGDEF"/>
    <property type="match status" value="1"/>
</dbReference>
<dbReference type="SUPFAM" id="SSF55073">
    <property type="entry name" value="Nucleotide cyclase"/>
    <property type="match status" value="1"/>
</dbReference>
<dbReference type="Gene3D" id="3.20.20.450">
    <property type="entry name" value="EAL domain"/>
    <property type="match status" value="1"/>
</dbReference>
<evidence type="ECO:0000313" key="5">
    <source>
        <dbReference type="EMBL" id="MCL9683485.1"/>
    </source>
</evidence>
<feature type="domain" description="EAL" evidence="2">
    <location>
        <begin position="402"/>
        <end position="639"/>
    </location>
</feature>
<feature type="transmembrane region" description="Helical" evidence="1">
    <location>
        <begin position="155"/>
        <end position="175"/>
    </location>
</feature>
<keyword evidence="1" id="KW-0472">Membrane</keyword>
<evidence type="ECO:0000259" key="3">
    <source>
        <dbReference type="PROSITE" id="PS50885"/>
    </source>
</evidence>
<dbReference type="SMART" id="SM00304">
    <property type="entry name" value="HAMP"/>
    <property type="match status" value="1"/>
</dbReference>
<sequence length="639" mass="72630">MTLIKKMALGVLIMLFLVFIGTYLITMNNARNFFIQQIESNAQDTATSLGLSLSQSFLNHDLPTMNSMVQAVFDRGYFSSIEVKDIKGTIIISKKQLPQKSSIPDWFVNLIRWPTTDKSSLVMNGWKQAGVISVTTDPGYAYSSLWANAVEMVKWYIVFAVVALILVYAFIQFLLRPLKRVTAQALAISEHEFPIESNVPKTPELKQVTLAMNQMVTKVKSLFQTQLQQTEALRIQVYQDPLTGMSNRRHFLQQLSAILENEDEFIPGYVLMIVIDGLDDLNRQQGYQQGDNLVLTVARICNEFWQNASVSTIARINGSTFALISNEQDPLAFESACKDFEQTLRQAISNIALCEIHIGATDYFVHQSVSNLLTMVDLSIKKAREKGVFYCQKEHETFKYPRLFDGEDIKNALNQKTMNLYVQNVTNGKQSMHKEVFVRIPDQTGGELGAGYFMPMAEKLSLAHLIDLYVLQELTSKKVSSQECFALNISENTLLNREYSEKYLEQLKNLPETVLKNLALEINESFLLSNFSEVRLFAKQAKQLGVKIGVDRVGIHFSPLHYLSDLPIDYLKLHGSLVQDIDENESKQFFIHYFNEMAKTMDIQVVATQVEQQAQWEALQIIHVPWGQGRYLSAVELLS</sequence>
<dbReference type="RefSeq" id="WP_250420992.1">
    <property type="nucleotide sequence ID" value="NZ_JAJKBJ010000004.1"/>
</dbReference>
<accession>A0A9X2CYY9</accession>
<dbReference type="PANTHER" id="PTHR33121">
    <property type="entry name" value="CYCLIC DI-GMP PHOSPHODIESTERASE PDEF"/>
    <property type="match status" value="1"/>
</dbReference>
<protein>
    <submittedName>
        <fullName evidence="5">EAL domain-containing protein</fullName>
    </submittedName>
</protein>
<dbReference type="GO" id="GO:0016020">
    <property type="term" value="C:membrane"/>
    <property type="evidence" value="ECO:0007669"/>
    <property type="project" value="InterPro"/>
</dbReference>
<dbReference type="InterPro" id="IPR003660">
    <property type="entry name" value="HAMP_dom"/>
</dbReference>
<dbReference type="InterPro" id="IPR043128">
    <property type="entry name" value="Rev_trsase/Diguanyl_cyclase"/>
</dbReference>
<dbReference type="Gene3D" id="6.20.270.20">
    <property type="entry name" value="LapD/MoxY periplasmic domain"/>
    <property type="match status" value="1"/>
</dbReference>
<gene>
    <name evidence="5" type="ORF">LOX96_05230</name>
</gene>
<evidence type="ECO:0000259" key="2">
    <source>
        <dbReference type="PROSITE" id="PS50883"/>
    </source>
</evidence>